<feature type="region of interest" description="Disordered" evidence="4">
    <location>
        <begin position="560"/>
        <end position="613"/>
    </location>
</feature>
<accession>A0A255GTF6</accession>
<evidence type="ECO:0000313" key="8">
    <source>
        <dbReference type="EMBL" id="OYO17966.1"/>
    </source>
</evidence>
<dbReference type="GO" id="GO:0016787">
    <property type="term" value="F:hydrolase activity"/>
    <property type="evidence" value="ECO:0007669"/>
    <property type="project" value="UniProtKB-KW"/>
</dbReference>
<evidence type="ECO:0000259" key="6">
    <source>
        <dbReference type="Pfam" id="PF00561"/>
    </source>
</evidence>
<keyword evidence="2 5" id="KW-0732">Signal</keyword>
<dbReference type="InterPro" id="IPR029058">
    <property type="entry name" value="AB_hydrolase_fold"/>
</dbReference>
<dbReference type="Pfam" id="PF08386">
    <property type="entry name" value="Abhydrolase_4"/>
    <property type="match status" value="1"/>
</dbReference>
<evidence type="ECO:0000256" key="1">
    <source>
        <dbReference type="ARBA" id="ARBA00010088"/>
    </source>
</evidence>
<evidence type="ECO:0000256" key="5">
    <source>
        <dbReference type="SAM" id="SignalP"/>
    </source>
</evidence>
<evidence type="ECO:0000259" key="7">
    <source>
        <dbReference type="Pfam" id="PF08386"/>
    </source>
</evidence>
<dbReference type="Pfam" id="PF00561">
    <property type="entry name" value="Abhydrolase_1"/>
    <property type="match status" value="1"/>
</dbReference>
<dbReference type="EMBL" id="NMVO01000001">
    <property type="protein sequence ID" value="OYO17966.1"/>
    <property type="molecule type" value="Genomic_DNA"/>
</dbReference>
<dbReference type="OrthoDB" id="5519806at2"/>
<evidence type="ECO:0000256" key="3">
    <source>
        <dbReference type="ARBA" id="ARBA00022801"/>
    </source>
</evidence>
<dbReference type="Gene3D" id="3.40.50.1820">
    <property type="entry name" value="alpha/beta hydrolase"/>
    <property type="match status" value="1"/>
</dbReference>
<dbReference type="InterPro" id="IPR013595">
    <property type="entry name" value="Pept_S33_TAP-like_C"/>
</dbReference>
<dbReference type="InterPro" id="IPR000073">
    <property type="entry name" value="AB_hydrolase_1"/>
</dbReference>
<feature type="domain" description="Peptidase S33 tripeptidyl aminopeptidase-like C-terminal" evidence="7">
    <location>
        <begin position="465"/>
        <end position="559"/>
    </location>
</feature>
<keyword evidence="3 8" id="KW-0378">Hydrolase</keyword>
<feature type="signal peptide" evidence="5">
    <location>
        <begin position="1"/>
        <end position="24"/>
    </location>
</feature>
<evidence type="ECO:0000256" key="4">
    <source>
        <dbReference type="SAM" id="MobiDB-lite"/>
    </source>
</evidence>
<dbReference type="PANTHER" id="PTHR43248:SF29">
    <property type="entry name" value="TRIPEPTIDYL AMINOPEPTIDASE"/>
    <property type="match status" value="1"/>
</dbReference>
<protein>
    <submittedName>
        <fullName evidence="8">Alpha/beta hydrolase</fullName>
    </submittedName>
</protein>
<evidence type="ECO:0000256" key="2">
    <source>
        <dbReference type="ARBA" id="ARBA00022729"/>
    </source>
</evidence>
<name>A0A255GTF6_9ACTN</name>
<proteinExistence type="inferred from homology"/>
<feature type="domain" description="AB hydrolase-1" evidence="6">
    <location>
        <begin position="105"/>
        <end position="263"/>
    </location>
</feature>
<reference evidence="8 9" key="1">
    <citation type="submission" date="2017-07" db="EMBL/GenBank/DDBJ databases">
        <title>Draft whole genome sequences of clinical Proprionibacteriaceae strains.</title>
        <authorList>
            <person name="Bernier A.-M."/>
            <person name="Bernard K."/>
            <person name="Domingo M.-C."/>
        </authorList>
    </citation>
    <scope>NUCLEOTIDE SEQUENCE [LARGE SCALE GENOMIC DNA]</scope>
    <source>
        <strain evidence="8 9">NML 030167</strain>
    </source>
</reference>
<comment type="similarity">
    <text evidence="1">Belongs to the peptidase S33 family.</text>
</comment>
<dbReference type="InterPro" id="IPR051601">
    <property type="entry name" value="Serine_prot/Carboxylest_S33"/>
</dbReference>
<feature type="chain" id="PRO_5012919929" evidence="5">
    <location>
        <begin position="25"/>
        <end position="613"/>
    </location>
</feature>
<dbReference type="PANTHER" id="PTHR43248">
    <property type="entry name" value="2-SUCCINYL-6-HYDROXY-2,4-CYCLOHEXADIENE-1-CARBOXYLATE SYNTHASE"/>
    <property type="match status" value="1"/>
</dbReference>
<gene>
    <name evidence="8" type="ORF">CGZ94_02945</name>
</gene>
<evidence type="ECO:0000313" key="9">
    <source>
        <dbReference type="Proteomes" id="UP000215896"/>
    </source>
</evidence>
<sequence>MTAAVVAVGLGLVTPLLVTVPAQAAAPKDPPRPAIPAKYLQQQITWAPCSFDAAVKASVPDAPTTNCATITAPMDWNNPTAHPDIKVAIAYSRATGSSKGLLMSNPGGPGGAGLSVSAGLGAQKPQLFKDFDLVGLDPRGFGRSEALRCLTSQAELDALPTTPDRRERTQQTHTAEIAEAQLLAKACSATEFAPFVSTQQTVYDMDLVRALLQARQLNFVGYSYGTWLGGWYADTYPERVGRFVLDSNMDFANTQWLNVNFDPFSGQRRRDQLFGWIARQNGQVRDGLGGTPEQVLARYESIRGGLVSLVKERDSQVAAEGLDGNIYSDIYSNTRFIRALLDILVHEEYVRSPSDSGRVEARHVEAAWARISPDLQAYETLANMKARYRVASQASSATAATAEVTQDRRSILANARSDAASPEVNLGAIGTVVRCNDTAWSKDSRFYLREADRMAQKYPFYGYMNGVPMCAYWQYAPQDRRIDLKESPRVLMVQSELDPATAYEGAERTRKRLGDRARFIGIDDEGEHGQYVGSQSQCVEEIGDRFLFTGELPGRDQICGTSPLPEDSAVHPFAGPVDGKSVPLPKRSGSKNPNGGLNPVLRKSFDEVANSRS</sequence>
<dbReference type="Proteomes" id="UP000215896">
    <property type="component" value="Unassembled WGS sequence"/>
</dbReference>
<comment type="caution">
    <text evidence="8">The sequence shown here is derived from an EMBL/GenBank/DDBJ whole genome shotgun (WGS) entry which is preliminary data.</text>
</comment>
<dbReference type="SUPFAM" id="SSF53474">
    <property type="entry name" value="alpha/beta-Hydrolases"/>
    <property type="match status" value="1"/>
</dbReference>
<dbReference type="AlphaFoldDB" id="A0A255GTF6"/>
<organism evidence="8 9">
    <name type="scientific">Enemella evansiae</name>
    <dbReference type="NCBI Taxonomy" id="2016499"/>
    <lineage>
        <taxon>Bacteria</taxon>
        <taxon>Bacillati</taxon>
        <taxon>Actinomycetota</taxon>
        <taxon>Actinomycetes</taxon>
        <taxon>Propionibacteriales</taxon>
        <taxon>Propionibacteriaceae</taxon>
        <taxon>Enemella</taxon>
    </lineage>
</organism>
<keyword evidence="9" id="KW-1185">Reference proteome</keyword>